<dbReference type="AlphaFoldDB" id="E9J4E2"/>
<reference evidence="2" key="1">
    <citation type="journal article" date="2011" name="Proc. Natl. Acad. Sci. U.S.A.">
        <title>The genome of the fire ant Solenopsis invicta.</title>
        <authorList>
            <person name="Wurm Y."/>
            <person name="Wang J."/>
            <person name="Riba-Grognuz O."/>
            <person name="Corona M."/>
            <person name="Nygaard S."/>
            <person name="Hunt B.G."/>
            <person name="Ingram K.K."/>
            <person name="Falquet L."/>
            <person name="Nipitwattanaphon M."/>
            <person name="Gotzek D."/>
            <person name="Dijkstra M.B."/>
            <person name="Oettler J."/>
            <person name="Comtesse F."/>
            <person name="Shih C.J."/>
            <person name="Wu W.J."/>
            <person name="Yang C.C."/>
            <person name="Thomas J."/>
            <person name="Beaudoing E."/>
            <person name="Pradervand S."/>
            <person name="Flegel V."/>
            <person name="Cook E.D."/>
            <person name="Fabbretti R."/>
            <person name="Stockinger H."/>
            <person name="Long L."/>
            <person name="Farmerie W.G."/>
            <person name="Oakey J."/>
            <person name="Boomsma J.J."/>
            <person name="Pamilo P."/>
            <person name="Yi S.V."/>
            <person name="Heinze J."/>
            <person name="Goodisman M.A."/>
            <person name="Farinelli L."/>
            <person name="Harshman K."/>
            <person name="Hulo N."/>
            <person name="Cerutti L."/>
            <person name="Xenarios I."/>
            <person name="Shoemaker D."/>
            <person name="Keller L."/>
        </authorList>
    </citation>
    <scope>NUCLEOTIDE SEQUENCE [LARGE SCALE GENOMIC DNA]</scope>
</reference>
<evidence type="ECO:0000256" key="1">
    <source>
        <dbReference type="SAM" id="MobiDB-lite"/>
    </source>
</evidence>
<sequence>MDAVKSTEKVVVEDLDVEILEAIEKRVAEERILAPAIPKSVVVRLEDILKKGLPKEERERLFKKHAPPKNCVLIDPPKLNKELKASLNETAVKRDGRIVDKQKKITACLALMGSCITEIINNNKSDIESQKLSPSQISLVKRHSEAARLMTDLQRDKSLTRRSLILATISNSQKETLESSTAEEWLFGQKLGERLKAAKAIERSGKELKAKPKITGKAKYFKGPPRRQPFRAMTSGGYQNRFYNQNQFNKTKSTNQNVGNRNDLQPQSTSQQKKLSSSWQARFILREIERFNFRFQEVEFQVLSWIKGYVIPFCKPVVQDSVPRESSWSAKERAGICEQIEKLISKGAISQCEPHKRKKIYDQVLVFKKLEKCKIKEFAQLIGSLVSCCPAI</sequence>
<dbReference type="PANTHER" id="PTHR34239:SF2">
    <property type="entry name" value="TRANSPOSABLE ELEMENT P TRANSPOSASE_THAP9 CONSERVED DOMAIN-CONTAINING PROTEIN"/>
    <property type="match status" value="1"/>
</dbReference>
<feature type="compositionally biased region" description="Low complexity" evidence="1">
    <location>
        <begin position="264"/>
        <end position="273"/>
    </location>
</feature>
<dbReference type="EMBL" id="GL768097">
    <property type="protein sequence ID" value="EFZ12305.1"/>
    <property type="molecule type" value="Genomic_DNA"/>
</dbReference>
<protein>
    <submittedName>
        <fullName evidence="2">Uncharacterized protein</fullName>
    </submittedName>
</protein>
<name>E9J4E2_SOLIN</name>
<dbReference type="PANTHER" id="PTHR34239">
    <property type="entry name" value="APPLE DOMAIN-CONTAINING PROTEIN"/>
    <property type="match status" value="1"/>
</dbReference>
<dbReference type="HOGENOM" id="CLU_704615_0_0_1"/>
<feature type="non-terminal residue" evidence="2">
    <location>
        <position position="392"/>
    </location>
</feature>
<organism>
    <name type="scientific">Solenopsis invicta</name>
    <name type="common">Red imported fire ant</name>
    <name type="synonym">Solenopsis wagneri</name>
    <dbReference type="NCBI Taxonomy" id="13686"/>
    <lineage>
        <taxon>Eukaryota</taxon>
        <taxon>Metazoa</taxon>
        <taxon>Ecdysozoa</taxon>
        <taxon>Arthropoda</taxon>
        <taxon>Hexapoda</taxon>
        <taxon>Insecta</taxon>
        <taxon>Pterygota</taxon>
        <taxon>Neoptera</taxon>
        <taxon>Endopterygota</taxon>
        <taxon>Hymenoptera</taxon>
        <taxon>Apocrita</taxon>
        <taxon>Aculeata</taxon>
        <taxon>Formicoidea</taxon>
        <taxon>Formicidae</taxon>
        <taxon>Myrmicinae</taxon>
        <taxon>Solenopsis</taxon>
    </lineage>
</organism>
<feature type="region of interest" description="Disordered" evidence="1">
    <location>
        <begin position="250"/>
        <end position="273"/>
    </location>
</feature>
<gene>
    <name evidence="2" type="ORF">SINV_02395</name>
</gene>
<accession>E9J4E2</accession>
<proteinExistence type="predicted"/>
<evidence type="ECO:0000313" key="2">
    <source>
        <dbReference type="EMBL" id="EFZ12305.1"/>
    </source>
</evidence>
<feature type="compositionally biased region" description="Polar residues" evidence="1">
    <location>
        <begin position="250"/>
        <end position="263"/>
    </location>
</feature>